<dbReference type="Proteomes" id="UP000261540">
    <property type="component" value="Unplaced"/>
</dbReference>
<keyword evidence="10" id="KW-1133">Transmembrane helix</keyword>
<dbReference type="GO" id="GO:0035805">
    <property type="term" value="C:egg coat"/>
    <property type="evidence" value="ECO:0007669"/>
    <property type="project" value="UniProtKB-SubCell"/>
</dbReference>
<dbReference type="GO" id="GO:2000344">
    <property type="term" value="P:positive regulation of acrosome reaction"/>
    <property type="evidence" value="ECO:0007669"/>
    <property type="project" value="UniProtKB-UniRule"/>
</dbReference>
<evidence type="ECO:0000256" key="14">
    <source>
        <dbReference type="RuleBase" id="RU367066"/>
    </source>
</evidence>
<dbReference type="InterPro" id="IPR001507">
    <property type="entry name" value="ZP_dom"/>
</dbReference>
<comment type="similarity">
    <text evidence="2 14">Belongs to the ZP domain family. ZPC subfamily.</text>
</comment>
<comment type="domain">
    <text evidence="14">The ZP domain is involved in the polymerization of the ZP proteins to form the zona pellucida.</text>
</comment>
<dbReference type="PANTHER" id="PTHR11576:SF2">
    <property type="entry name" value="ZONA PELLUCIDA SPERM-BINDING PROTEIN 3"/>
    <property type="match status" value="1"/>
</dbReference>
<reference evidence="16" key="2">
    <citation type="submission" date="2025-09" db="UniProtKB">
        <authorList>
            <consortium name="Ensembl"/>
        </authorList>
    </citation>
    <scope>IDENTIFICATION</scope>
</reference>
<keyword evidence="9 14" id="KW-0732">Signal</keyword>
<keyword evidence="11" id="KW-0472">Membrane</keyword>
<keyword evidence="8" id="KW-0812">Transmembrane</keyword>
<dbReference type="InterPro" id="IPR048290">
    <property type="entry name" value="ZP_chr"/>
</dbReference>
<dbReference type="FunFam" id="2.60.40.4100:FF:000002">
    <property type="entry name" value="Zona pellucida sperm-binding protein 3"/>
    <property type="match status" value="1"/>
</dbReference>
<dbReference type="InterPro" id="IPR042235">
    <property type="entry name" value="ZP-C_dom"/>
</dbReference>
<evidence type="ECO:0000259" key="15">
    <source>
        <dbReference type="PROSITE" id="PS51034"/>
    </source>
</evidence>
<dbReference type="GO" id="GO:0005886">
    <property type="term" value="C:plasma membrane"/>
    <property type="evidence" value="ECO:0007669"/>
    <property type="project" value="UniProtKB-SubCell"/>
</dbReference>
<organism evidence="16 17">
    <name type="scientific">Paramormyrops kingsleyae</name>
    <dbReference type="NCBI Taxonomy" id="1676925"/>
    <lineage>
        <taxon>Eukaryota</taxon>
        <taxon>Metazoa</taxon>
        <taxon>Chordata</taxon>
        <taxon>Craniata</taxon>
        <taxon>Vertebrata</taxon>
        <taxon>Euteleostomi</taxon>
        <taxon>Actinopterygii</taxon>
        <taxon>Neopterygii</taxon>
        <taxon>Teleostei</taxon>
        <taxon>Osteoglossocephala</taxon>
        <taxon>Osteoglossomorpha</taxon>
        <taxon>Osteoglossiformes</taxon>
        <taxon>Mormyridae</taxon>
        <taxon>Paramormyrops</taxon>
    </lineage>
</organism>
<evidence type="ECO:0000256" key="3">
    <source>
        <dbReference type="ARBA" id="ARBA00017980"/>
    </source>
</evidence>
<dbReference type="SMART" id="SM00241">
    <property type="entry name" value="ZP"/>
    <property type="match status" value="1"/>
</dbReference>
<reference evidence="16" key="1">
    <citation type="submission" date="2025-08" db="UniProtKB">
        <authorList>
            <consortium name="Ensembl"/>
        </authorList>
    </citation>
    <scope>IDENTIFICATION</scope>
</reference>
<keyword evidence="7 14" id="KW-0165">Cleavage on pair of basic residues</keyword>
<sequence length="413" mass="43127">MVYFATSFRTMAVHGGVLVLLLLLGCSCEAQQKMGFPAKTTQLLAGYLAKQGASQSAGFQSGLGAPQAVGFQSGLGAPQSAGFQSGLGAPQSAGFQSRLILTKQVAPSLVKSVTGMQVSPDGVSVVCGEDSVVVLVQPILLGNGQPINASDITFGGCAPIGQDASGTVRFQSALQACGSTVMMTADALVYSFALVYTPRGINGLPIVRTNGAMVGSECHYLSSNALVPTWIPYYATMAAEAQLSFSLRLMDDAWQNERASNVYFLGNVLNIEASVLVGNSQPLRVFVDSCVATLVPDVSSVPSYAFVQNSGCLTDAKVTGSCSQFLPREQDDKLQLQDGRSSMFITCSLRATVASVPVDSQHKACSFSLAANRWMSVDGNDQVCGCCDTSCGPAGVAGMLGLAQKMLWWLVSV</sequence>
<keyword evidence="4 14" id="KW-1003">Cell membrane</keyword>
<dbReference type="Ensembl" id="ENSPKIT00000021584.1">
    <property type="protein sequence ID" value="ENSPKIP00000040563.1"/>
    <property type="gene ID" value="ENSPKIG00000017463.1"/>
</dbReference>
<evidence type="ECO:0000256" key="6">
    <source>
        <dbReference type="ARBA" id="ARBA00022530"/>
    </source>
</evidence>
<evidence type="ECO:0000256" key="10">
    <source>
        <dbReference type="ARBA" id="ARBA00022989"/>
    </source>
</evidence>
<dbReference type="Gene3D" id="2.60.40.3210">
    <property type="entry name" value="Zona pellucida, ZP-N domain"/>
    <property type="match status" value="1"/>
</dbReference>
<feature type="domain" description="ZP" evidence="15">
    <location>
        <begin position="126"/>
        <end position="372"/>
    </location>
</feature>
<dbReference type="GO" id="GO:0007339">
    <property type="term" value="P:binding of sperm to zona pellucida"/>
    <property type="evidence" value="ECO:0007669"/>
    <property type="project" value="UniProtKB-UniRule"/>
</dbReference>
<feature type="signal peptide" evidence="14">
    <location>
        <begin position="1"/>
        <end position="30"/>
    </location>
</feature>
<comment type="PTM">
    <text evidence="14">Proteolytically cleaved before the transmembrane segment to yield the secreted ectodomain incorporated in the zona pellucida.</text>
</comment>
<dbReference type="Pfam" id="PF23344">
    <property type="entry name" value="ZP-N"/>
    <property type="match status" value="1"/>
</dbReference>
<proteinExistence type="inferred from homology"/>
<name>A0A3B3TDQ7_9TELE</name>
<protein>
    <recommendedName>
        <fullName evidence="3 14">Zona pellucida sperm-binding protein 3</fullName>
    </recommendedName>
</protein>
<evidence type="ECO:0000313" key="17">
    <source>
        <dbReference type="Proteomes" id="UP000261540"/>
    </source>
</evidence>
<evidence type="ECO:0000256" key="12">
    <source>
        <dbReference type="ARBA" id="ARBA00023157"/>
    </source>
</evidence>
<keyword evidence="13" id="KW-0325">Glycoprotein</keyword>
<dbReference type="GO" id="GO:0032190">
    <property type="term" value="F:acrosin binding"/>
    <property type="evidence" value="ECO:0007669"/>
    <property type="project" value="TreeGrafter"/>
</dbReference>
<dbReference type="PANTHER" id="PTHR11576">
    <property type="entry name" value="ZONA PELLUCIDA SPERM-BINDING PROTEIN 3"/>
    <property type="match status" value="1"/>
</dbReference>
<evidence type="ECO:0000256" key="1">
    <source>
        <dbReference type="ARBA" id="ARBA00004498"/>
    </source>
</evidence>
<keyword evidence="17" id="KW-1185">Reference proteome</keyword>
<dbReference type="GeneTree" id="ENSGT01030000234567"/>
<evidence type="ECO:0000256" key="4">
    <source>
        <dbReference type="ARBA" id="ARBA00022475"/>
    </source>
</evidence>
<evidence type="ECO:0000256" key="11">
    <source>
        <dbReference type="ARBA" id="ARBA00023136"/>
    </source>
</evidence>
<comment type="subcellular location">
    <subcellularLocation>
        <location evidence="1">Secreted</location>
        <location evidence="1">Extracellular space</location>
        <location evidence="1">Extracellular matrix</location>
    </subcellularLocation>
    <subcellularLocation>
        <location evidence="14">Zona pellucida</location>
    </subcellularLocation>
    <subcellularLocation>
        <location evidence="14">Cell membrane</location>
        <topology evidence="14">Single-pass type I membrane protein</topology>
    </subcellularLocation>
</comment>
<evidence type="ECO:0000256" key="5">
    <source>
        <dbReference type="ARBA" id="ARBA00022525"/>
    </source>
</evidence>
<dbReference type="PROSITE" id="PS51034">
    <property type="entry name" value="ZP_2"/>
    <property type="match status" value="1"/>
</dbReference>
<keyword evidence="5 14" id="KW-0964">Secreted</keyword>
<dbReference type="Gene3D" id="2.60.40.4100">
    <property type="entry name" value="Zona pellucida, ZP-C domain"/>
    <property type="match status" value="1"/>
</dbReference>
<dbReference type="GO" id="GO:0035804">
    <property type="term" value="F:structural constituent of egg coat"/>
    <property type="evidence" value="ECO:0007669"/>
    <property type="project" value="UniProtKB-UniRule"/>
</dbReference>
<evidence type="ECO:0000256" key="9">
    <source>
        <dbReference type="ARBA" id="ARBA00022729"/>
    </source>
</evidence>
<comment type="function">
    <text evidence="14">Component of the zona pellucida, an extracellular matrix surrounding oocytes which mediates sperm binding, induction of the acrosome reaction and prevents post-fertilization polyspermy. The zona pellucida is composed of 3 to 4 glycoproteins, ZP1, ZP2, ZP3, and ZP4. ZP3 is essential for sperm binding and zona matrix formation.</text>
</comment>
<dbReference type="GO" id="GO:0035803">
    <property type="term" value="P:egg coat formation"/>
    <property type="evidence" value="ECO:0007669"/>
    <property type="project" value="UniProtKB-UniRule"/>
</dbReference>
<keyword evidence="12 14" id="KW-1015">Disulfide bond</keyword>
<evidence type="ECO:0000313" key="16">
    <source>
        <dbReference type="Ensembl" id="ENSPKIP00000040563.1"/>
    </source>
</evidence>
<dbReference type="AlphaFoldDB" id="A0A3B3TDQ7"/>
<dbReference type="FunFam" id="2.60.40.3210:FF:000001">
    <property type="entry name" value="Zona pellucida sperm-binding protein 3"/>
    <property type="match status" value="1"/>
</dbReference>
<dbReference type="InterPro" id="IPR055356">
    <property type="entry name" value="ZP-N"/>
</dbReference>
<accession>A0A3B3TDQ7</accession>
<evidence type="ECO:0000256" key="8">
    <source>
        <dbReference type="ARBA" id="ARBA00022692"/>
    </source>
</evidence>
<feature type="chain" id="PRO_5025712784" description="Zona pellucida sperm-binding protein 3" evidence="14">
    <location>
        <begin position="31"/>
        <end position="413"/>
    </location>
</feature>
<keyword evidence="6 14" id="KW-0272">Extracellular matrix</keyword>
<evidence type="ECO:0000256" key="7">
    <source>
        <dbReference type="ARBA" id="ARBA00022685"/>
    </source>
</evidence>
<dbReference type="STRING" id="1676925.ENSPKIP00000040563"/>
<evidence type="ECO:0000256" key="2">
    <source>
        <dbReference type="ARBA" id="ARBA00006735"/>
    </source>
</evidence>
<dbReference type="InterPro" id="IPR055355">
    <property type="entry name" value="ZP-C"/>
</dbReference>
<dbReference type="Pfam" id="PF00100">
    <property type="entry name" value="Zona_pellucida"/>
    <property type="match status" value="1"/>
</dbReference>
<dbReference type="PRINTS" id="PR00023">
    <property type="entry name" value="ZPELLUCIDA"/>
</dbReference>
<evidence type="ECO:0000256" key="13">
    <source>
        <dbReference type="ARBA" id="ARBA00023180"/>
    </source>
</evidence>